<keyword evidence="3" id="KW-1185">Reference proteome</keyword>
<sequence length="366" mass="39178">MDAALLRGRTVGLGLEELRVVVHSEVGIDVAALLLTEGGLVRSDDDLVFHNYPTAPGVVLDAEAATLVVTPEAIPADIDVVRIVLTLTDPFARFPNHEPPRVDVVGAEGVLLSTTVPSDVGPVPTITLLDLIRAKDGWHARPVVRGYRGGFAEAVTTHGIVVDTPPTAPEPPRGPALAPVLLAGDDVELRREGGDQLTFVKLGLGWDPIKVQGRWSGTRDAPIDLDASALVFAGRDLIDVAFFAQLSTRDGTIRHFGDNLTGDGDGDDEIISVDLTRIPSYVTAVVFTITSYAGHTFENVKNAFWRLVDGNDTELSRSSLSAGGPHTGMLVAKLHREQGIWKLQALGRPIEANHPVAAVEQIRPWL</sequence>
<evidence type="ECO:0000313" key="2">
    <source>
        <dbReference type="EMBL" id="GGK65207.1"/>
    </source>
</evidence>
<evidence type="ECO:0000313" key="3">
    <source>
        <dbReference type="Proteomes" id="UP000612956"/>
    </source>
</evidence>
<feature type="domain" description="TerD" evidence="1">
    <location>
        <begin position="181"/>
        <end position="350"/>
    </location>
</feature>
<organism evidence="2 3">
    <name type="scientific">Nocardia camponoti</name>
    <dbReference type="NCBI Taxonomy" id="1616106"/>
    <lineage>
        <taxon>Bacteria</taxon>
        <taxon>Bacillati</taxon>
        <taxon>Actinomycetota</taxon>
        <taxon>Actinomycetes</taxon>
        <taxon>Mycobacteriales</taxon>
        <taxon>Nocardiaceae</taxon>
        <taxon>Nocardia</taxon>
    </lineage>
</organism>
<accession>A0A917QRN2</accession>
<dbReference type="CDD" id="cd06974">
    <property type="entry name" value="TerD_like"/>
    <property type="match status" value="1"/>
</dbReference>
<dbReference type="PANTHER" id="PTHR32097">
    <property type="entry name" value="CAMP-BINDING PROTEIN 1-RELATED"/>
    <property type="match status" value="1"/>
</dbReference>
<proteinExistence type="predicted"/>
<dbReference type="InterPro" id="IPR003325">
    <property type="entry name" value="TerD"/>
</dbReference>
<comment type="caution">
    <text evidence="2">The sequence shown here is derived from an EMBL/GenBank/DDBJ whole genome shotgun (WGS) entry which is preliminary data.</text>
</comment>
<protein>
    <submittedName>
        <fullName evidence="2">Transport-associated protein</fullName>
    </submittedName>
</protein>
<reference evidence="2" key="1">
    <citation type="journal article" date="2014" name="Int. J. Syst. Evol. Microbiol.">
        <title>Complete genome sequence of Corynebacterium casei LMG S-19264T (=DSM 44701T), isolated from a smear-ripened cheese.</title>
        <authorList>
            <consortium name="US DOE Joint Genome Institute (JGI-PGF)"/>
            <person name="Walter F."/>
            <person name="Albersmeier A."/>
            <person name="Kalinowski J."/>
            <person name="Ruckert C."/>
        </authorList>
    </citation>
    <scope>NUCLEOTIDE SEQUENCE</scope>
    <source>
        <strain evidence="2">CGMCC 4.7278</strain>
    </source>
</reference>
<dbReference type="Pfam" id="PF02342">
    <property type="entry name" value="TerD"/>
    <property type="match status" value="2"/>
</dbReference>
<gene>
    <name evidence="2" type="ORF">GCM10011591_41840</name>
</gene>
<dbReference type="InterPro" id="IPR051324">
    <property type="entry name" value="Stress/Tellurium_Resist"/>
</dbReference>
<evidence type="ECO:0000259" key="1">
    <source>
        <dbReference type="Pfam" id="PF02342"/>
    </source>
</evidence>
<dbReference type="RefSeq" id="WP_188830714.1">
    <property type="nucleotide sequence ID" value="NZ_BMMW01000004.1"/>
</dbReference>
<dbReference type="Proteomes" id="UP000612956">
    <property type="component" value="Unassembled WGS sequence"/>
</dbReference>
<dbReference type="PANTHER" id="PTHR32097:SF17">
    <property type="entry name" value="CAMP-BINDING PROTEIN 1-RELATED"/>
    <property type="match status" value="1"/>
</dbReference>
<dbReference type="Gene3D" id="2.60.60.30">
    <property type="entry name" value="sav2460 like domains"/>
    <property type="match status" value="2"/>
</dbReference>
<dbReference type="AlphaFoldDB" id="A0A917QRN2"/>
<feature type="domain" description="TerD" evidence="1">
    <location>
        <begin position="10"/>
        <end position="156"/>
    </location>
</feature>
<reference evidence="2" key="2">
    <citation type="submission" date="2020-09" db="EMBL/GenBank/DDBJ databases">
        <authorList>
            <person name="Sun Q."/>
            <person name="Zhou Y."/>
        </authorList>
    </citation>
    <scope>NUCLEOTIDE SEQUENCE</scope>
    <source>
        <strain evidence="2">CGMCC 4.7278</strain>
    </source>
</reference>
<name>A0A917QRN2_9NOCA</name>
<dbReference type="EMBL" id="BMMW01000004">
    <property type="protein sequence ID" value="GGK65207.1"/>
    <property type="molecule type" value="Genomic_DNA"/>
</dbReference>